<dbReference type="Proteomes" id="UP000188605">
    <property type="component" value="Unassembled WGS sequence"/>
</dbReference>
<evidence type="ECO:0000313" key="1">
    <source>
        <dbReference type="EMBL" id="ONI39867.1"/>
    </source>
</evidence>
<dbReference type="EMBL" id="LJDB01000060">
    <property type="protein sequence ID" value="ONI39867.1"/>
    <property type="molecule type" value="Genomic_DNA"/>
</dbReference>
<name>A0ACC8XC16_9FIRM</name>
<accession>A0ACC8XC16</accession>
<sequence length="278" mass="31056">MHVHSAPDIRERAYTDFELMEAGIRVGAKGIVLKSHHGSTVERAFLVNEHNKIINNGMNNDFVMYGSITLNYGVGGLNPIAVETALKMGAKVVWLPTIHASNQIYKNGQVGGIQCVNQEGNVVENLVDILELIKKYNVVLGTGHLSPQEIFVVVKKAREIGVEKIVITHPEFWVVGMSSEEQERIVKEYDVILERCYAQPMGGGVYKSNLADNLEIIKRVGYKNVMVDTDGGQIENPNWEIALEQYMQFLLDNGVEEDKLNYMTKQIPAKLLGRSESI</sequence>
<evidence type="ECO:0000313" key="2">
    <source>
        <dbReference type="Proteomes" id="UP000188605"/>
    </source>
</evidence>
<reference evidence="1" key="1">
    <citation type="submission" date="2016-08" db="EMBL/GenBank/DDBJ databases">
        <authorList>
            <person name="Ngugi D.K."/>
            <person name="Miyake S."/>
            <person name="Stingl U."/>
        </authorList>
    </citation>
    <scope>NUCLEOTIDE SEQUENCE</scope>
    <source>
        <strain evidence="1">SCG-B11WGA-EpuloA1</strain>
    </source>
</reference>
<keyword evidence="2" id="KW-1185">Reference proteome</keyword>
<protein>
    <submittedName>
        <fullName evidence="1">Uncharacterized protein</fullName>
    </submittedName>
</protein>
<organism evidence="1 2">
    <name type="scientific">Candidatus Epulonipiscium fishelsonii</name>
    <dbReference type="NCBI Taxonomy" id="77094"/>
    <lineage>
        <taxon>Bacteria</taxon>
        <taxon>Bacillati</taxon>
        <taxon>Bacillota</taxon>
        <taxon>Clostridia</taxon>
        <taxon>Lachnospirales</taxon>
        <taxon>Lachnospiraceae</taxon>
        <taxon>Candidatus Epulonipiscium</taxon>
    </lineage>
</organism>
<comment type="caution">
    <text evidence="1">The sequence shown here is derived from an EMBL/GenBank/DDBJ whole genome shotgun (WGS) entry which is preliminary data.</text>
</comment>
<proteinExistence type="predicted"/>
<gene>
    <name evidence="1" type="ORF">AN396_06980</name>
</gene>